<keyword evidence="2" id="KW-1185">Reference proteome</keyword>
<evidence type="ECO:0000313" key="1">
    <source>
        <dbReference type="EMBL" id="OAT54875.1"/>
    </source>
</evidence>
<dbReference type="AlphaFoldDB" id="A0A1B7K411"/>
<dbReference type="PATRIC" id="fig|1354272.4.peg.27"/>
<sequence>MNVTLSFATKFEENEQFTVIHVNFAHFKHYCVITYSDCAFFIQKIGNTAQAAFVMGK</sequence>
<name>A0A1B7K411_9GAMM</name>
<organism evidence="1 2">
    <name type="scientific">Providencia heimbachae ATCC 35613</name>
    <dbReference type="NCBI Taxonomy" id="1354272"/>
    <lineage>
        <taxon>Bacteria</taxon>
        <taxon>Pseudomonadati</taxon>
        <taxon>Pseudomonadota</taxon>
        <taxon>Gammaproteobacteria</taxon>
        <taxon>Enterobacterales</taxon>
        <taxon>Morganellaceae</taxon>
        <taxon>Providencia</taxon>
    </lineage>
</organism>
<proteinExistence type="predicted"/>
<reference evidence="1 2" key="1">
    <citation type="submission" date="2016-04" db="EMBL/GenBank/DDBJ databases">
        <title>ATOL: Assembling a taxonomically balanced genome-scale reconstruction of the evolutionary history of the Enterobacteriaceae.</title>
        <authorList>
            <person name="Plunkett G.III."/>
            <person name="Neeno-Eckwall E.C."/>
            <person name="Glasner J.D."/>
            <person name="Perna N.T."/>
        </authorList>
    </citation>
    <scope>NUCLEOTIDE SEQUENCE [LARGE SCALE GENOMIC DNA]</scope>
    <source>
        <strain evidence="1 2">ATCC 35613</strain>
    </source>
</reference>
<evidence type="ECO:0000313" key="2">
    <source>
        <dbReference type="Proteomes" id="UP000078224"/>
    </source>
</evidence>
<dbReference type="Proteomes" id="UP000078224">
    <property type="component" value="Unassembled WGS sequence"/>
</dbReference>
<accession>A0A1B7K411</accession>
<protein>
    <submittedName>
        <fullName evidence="1">Uncharacterized protein</fullName>
    </submittedName>
</protein>
<dbReference type="EMBL" id="LXEW01000003">
    <property type="protein sequence ID" value="OAT54875.1"/>
    <property type="molecule type" value="Genomic_DNA"/>
</dbReference>
<comment type="caution">
    <text evidence="1">The sequence shown here is derived from an EMBL/GenBank/DDBJ whole genome shotgun (WGS) entry which is preliminary data.</text>
</comment>
<gene>
    <name evidence="1" type="ORF">M998_0024</name>
</gene>